<dbReference type="GO" id="GO:0005524">
    <property type="term" value="F:ATP binding"/>
    <property type="evidence" value="ECO:0007669"/>
    <property type="project" value="UniProtKB-KW"/>
</dbReference>
<proteinExistence type="inferred from homology"/>
<accession>A0AAD5U8K4</accession>
<dbReference type="SUPFAM" id="SSF54849">
    <property type="entry name" value="GroEL-intermediate domain like"/>
    <property type="match status" value="1"/>
</dbReference>
<gene>
    <name evidence="12" type="ORF">HK099_008242</name>
</gene>
<dbReference type="SUPFAM" id="SSF52029">
    <property type="entry name" value="GroEL apical domain-like"/>
    <property type="match status" value="1"/>
</dbReference>
<keyword evidence="6" id="KW-0963">Cytoplasm</keyword>
<dbReference type="Proteomes" id="UP001211065">
    <property type="component" value="Unassembled WGS sequence"/>
</dbReference>
<dbReference type="InterPro" id="IPR053374">
    <property type="entry name" value="TCP-1_chaperonin"/>
</dbReference>
<dbReference type="Gene3D" id="1.10.560.10">
    <property type="entry name" value="GroEL-like equatorial domain"/>
    <property type="match status" value="1"/>
</dbReference>
<keyword evidence="13" id="KW-1185">Reference proteome</keyword>
<dbReference type="PRINTS" id="PR00304">
    <property type="entry name" value="TCOMPLEXTCP1"/>
</dbReference>
<dbReference type="InterPro" id="IPR017998">
    <property type="entry name" value="Chaperone_TCP-1"/>
</dbReference>
<dbReference type="PROSITE" id="PS00751">
    <property type="entry name" value="TCP1_2"/>
    <property type="match status" value="1"/>
</dbReference>
<dbReference type="PANTHER" id="PTHR11353">
    <property type="entry name" value="CHAPERONIN"/>
    <property type="match status" value="1"/>
</dbReference>
<comment type="subunit">
    <text evidence="4">Component of the T-complex protein 1 (TCP1) complex.</text>
</comment>
<evidence type="ECO:0000256" key="2">
    <source>
        <dbReference type="ARBA" id="ARBA00004496"/>
    </source>
</evidence>
<dbReference type="CDD" id="cd03335">
    <property type="entry name" value="TCP1_alpha"/>
    <property type="match status" value="1"/>
</dbReference>
<dbReference type="Pfam" id="PF00118">
    <property type="entry name" value="Cpn60_TCP1"/>
    <property type="match status" value="1"/>
</dbReference>
<evidence type="ECO:0000256" key="10">
    <source>
        <dbReference type="ARBA" id="ARBA00030049"/>
    </source>
</evidence>
<evidence type="ECO:0000256" key="4">
    <source>
        <dbReference type="ARBA" id="ARBA00011381"/>
    </source>
</evidence>
<dbReference type="InterPro" id="IPR002194">
    <property type="entry name" value="Chaperonin_TCP-1_CS"/>
</dbReference>
<dbReference type="EMBL" id="JADGJW010000089">
    <property type="protein sequence ID" value="KAJ3224561.1"/>
    <property type="molecule type" value="Genomic_DNA"/>
</dbReference>
<organism evidence="12 13">
    <name type="scientific">Clydaea vesicula</name>
    <dbReference type="NCBI Taxonomy" id="447962"/>
    <lineage>
        <taxon>Eukaryota</taxon>
        <taxon>Fungi</taxon>
        <taxon>Fungi incertae sedis</taxon>
        <taxon>Chytridiomycota</taxon>
        <taxon>Chytridiomycota incertae sedis</taxon>
        <taxon>Chytridiomycetes</taxon>
        <taxon>Lobulomycetales</taxon>
        <taxon>Lobulomycetaceae</taxon>
        <taxon>Clydaea</taxon>
    </lineage>
</organism>
<dbReference type="AlphaFoldDB" id="A0AAD5U8K4"/>
<comment type="caution">
    <text evidence="12">The sequence shown here is derived from an EMBL/GenBank/DDBJ whole genome shotgun (WGS) entry which is preliminary data.</text>
</comment>
<dbReference type="GO" id="GO:0016887">
    <property type="term" value="F:ATP hydrolysis activity"/>
    <property type="evidence" value="ECO:0007669"/>
    <property type="project" value="InterPro"/>
</dbReference>
<evidence type="ECO:0000313" key="12">
    <source>
        <dbReference type="EMBL" id="KAJ3224561.1"/>
    </source>
</evidence>
<comment type="similarity">
    <text evidence="3 11">Belongs to the TCP-1 chaperonin family.</text>
</comment>
<dbReference type="InterPro" id="IPR027409">
    <property type="entry name" value="GroEL-like_apical_dom_sf"/>
</dbReference>
<dbReference type="PROSITE" id="PS00995">
    <property type="entry name" value="TCP1_3"/>
    <property type="match status" value="1"/>
</dbReference>
<protein>
    <recommendedName>
        <fullName evidence="5">T-complex protein 1 subunit alpha</fullName>
    </recommendedName>
    <alternativeName>
        <fullName evidence="10">CCT-alpha</fullName>
    </alternativeName>
</protein>
<dbReference type="InterPro" id="IPR054827">
    <property type="entry name" value="thermosome_alpha"/>
</dbReference>
<evidence type="ECO:0000256" key="9">
    <source>
        <dbReference type="ARBA" id="ARBA00023186"/>
    </source>
</evidence>
<dbReference type="NCBIfam" id="NF041082">
    <property type="entry name" value="thermosome_alpha"/>
    <property type="match status" value="1"/>
</dbReference>
<reference evidence="12" key="1">
    <citation type="submission" date="2020-05" db="EMBL/GenBank/DDBJ databases">
        <title>Phylogenomic resolution of chytrid fungi.</title>
        <authorList>
            <person name="Stajich J.E."/>
            <person name="Amses K."/>
            <person name="Simmons R."/>
            <person name="Seto K."/>
            <person name="Myers J."/>
            <person name="Bonds A."/>
            <person name="Quandt C.A."/>
            <person name="Barry K."/>
            <person name="Liu P."/>
            <person name="Grigoriev I."/>
            <person name="Longcore J.E."/>
            <person name="James T.Y."/>
        </authorList>
    </citation>
    <scope>NUCLEOTIDE SEQUENCE</scope>
    <source>
        <strain evidence="12">JEL0476</strain>
    </source>
</reference>
<dbReference type="FunFam" id="1.10.560.10:FF:000070">
    <property type="entry name" value="Uncharacterized protein"/>
    <property type="match status" value="1"/>
</dbReference>
<dbReference type="GO" id="GO:0005832">
    <property type="term" value="C:chaperonin-containing T-complex"/>
    <property type="evidence" value="ECO:0007669"/>
    <property type="project" value="UniProtKB-ARBA"/>
</dbReference>
<dbReference type="InterPro" id="IPR002423">
    <property type="entry name" value="Cpn60/GroEL/TCP-1"/>
</dbReference>
<comment type="function">
    <text evidence="1">Molecular chaperone; assists the folding of proteins upon ATP hydrolysis.</text>
</comment>
<keyword evidence="8 11" id="KW-0067">ATP-binding</keyword>
<evidence type="ECO:0000256" key="1">
    <source>
        <dbReference type="ARBA" id="ARBA00002912"/>
    </source>
</evidence>
<dbReference type="InterPro" id="IPR011990">
    <property type="entry name" value="TPR-like_helical_dom_sf"/>
</dbReference>
<dbReference type="NCBIfam" id="TIGR02340">
    <property type="entry name" value="chap_CCT_alpha"/>
    <property type="match status" value="1"/>
</dbReference>
<evidence type="ECO:0000256" key="8">
    <source>
        <dbReference type="ARBA" id="ARBA00022840"/>
    </source>
</evidence>
<dbReference type="FunFam" id="3.50.7.10:FF:000009">
    <property type="entry name" value="T-complex protein 1 subunit alpha"/>
    <property type="match status" value="1"/>
</dbReference>
<evidence type="ECO:0000256" key="11">
    <source>
        <dbReference type="RuleBase" id="RU004187"/>
    </source>
</evidence>
<dbReference type="InterPro" id="IPR012715">
    <property type="entry name" value="Chap_CCT_alpha"/>
</dbReference>
<keyword evidence="7 11" id="KW-0547">Nucleotide-binding</keyword>
<evidence type="ECO:0000256" key="3">
    <source>
        <dbReference type="ARBA" id="ARBA00008020"/>
    </source>
</evidence>
<evidence type="ECO:0000256" key="5">
    <source>
        <dbReference type="ARBA" id="ARBA00014424"/>
    </source>
</evidence>
<evidence type="ECO:0000313" key="13">
    <source>
        <dbReference type="Proteomes" id="UP001211065"/>
    </source>
</evidence>
<dbReference type="PROSITE" id="PS00750">
    <property type="entry name" value="TCP1_1"/>
    <property type="match status" value="1"/>
</dbReference>
<sequence length="1164" mass="130672">MSKKFKLNFLYPKLNLNAKPTLIPKKVEKTKNKGSERVLWFNDPHLLREHVDIAFKKKVNPNDTINLVLRHLGCANSHVYHALFTNLIQHNESGLAWDTYKKVTKMLRQNKNPSPQSITLFFNVLSKKACMKENSQIRPKLLQYATEFWNSLQGPSVIHLNAYLRKIYFTYYSPFFEGVCLHCAEVGGWDSAFIVYSLISERETRVASNLPMPDLISYTTMLSLCAENRCMDGYQAAMDIWNDFLQNMSTEKRISSNNISKKLIVDETILSQILLTCIRVEDLECARVGLEIINKWYGLPIKDSDFSGHNQRNLNYIKAEISIKDISSKTFDVLLRVAARCKEFSIGQKWFSILSESYKIPVDDIVRTTYMNLLIEGNNFDQALIVAESLPPSVQFPHNLKICAAAVSQYQRKGRFEGMNKSKYIQTFMKLIEHIPTEDQLLHQVDGEILRNILFVLYDSEKYLNLGVKLIKNYQDLIFFSTNELNDLTKNALIDIEKNIELNNFILSYNRVTDDFDWNNIRIAGFKPNRAVINMEILILTKLFCEKFLNNEKCISNKEIFIEVGLVKELIYRAKENLKQYYREKVRSSRKKSFAARVDPGANQTALFLNGDRISGNEVRSQNGMTLLQIKLLSIIVVLAAQSIANIVKSSLGPVGLDKMMVDDIGDVTISNDGATILRLLEVEHPAAKVLVELAQQQDKEVGDGTTSVVIFAAELLRRANDLVKSKIHPTTIITGYRLASKEAVKFIQDQMSMKVDSLGRDCLINVAKTSMSSKIIGSDDEFFSDLVVDAILAVKNTSSKGEVKYPIKAVNILKAHGKSSRETQLIKGYALNCTVASQALKTKIVGAKIACLDINLQKARMHLGVNIVIDDPDKLEDIRKREIGITTERIKKILNAGANVIFTTKGIDDLCLKMFVEAGAMAVRRVKKEDLKRIARATGATFISSLSNLEGEETFETSYLGFAEEVVQEKISDDECILVKGTKVHSSSSIILRGANDYMLDEMERSVHDALCAVKRTLESNYVVPGGGAVETAVSIYLENFATTLGSREQLAIAEFANALLVIPKTLAVNAAKDSTDLVAKLRAYHNASQSCSKDDPKHQLKWTGLELVNGTIRDNVKAGVLEPVVSKIKSLKAATEAAIAILRIDDMIKIDPPQQQDDGHGH</sequence>
<dbReference type="InterPro" id="IPR027413">
    <property type="entry name" value="GROEL-like_equatorial_sf"/>
</dbReference>
<dbReference type="Gene3D" id="3.50.7.10">
    <property type="entry name" value="GroEL"/>
    <property type="match status" value="1"/>
</dbReference>
<comment type="subcellular location">
    <subcellularLocation>
        <location evidence="2">Cytoplasm</location>
    </subcellularLocation>
</comment>
<dbReference type="SUPFAM" id="SSF48592">
    <property type="entry name" value="GroEL equatorial domain-like"/>
    <property type="match status" value="1"/>
</dbReference>
<dbReference type="GO" id="GO:0140662">
    <property type="term" value="F:ATP-dependent protein folding chaperone"/>
    <property type="evidence" value="ECO:0007669"/>
    <property type="project" value="InterPro"/>
</dbReference>
<dbReference type="Gene3D" id="1.25.40.10">
    <property type="entry name" value="Tetratricopeptide repeat domain"/>
    <property type="match status" value="1"/>
</dbReference>
<dbReference type="Gene3D" id="3.30.260.10">
    <property type="entry name" value="TCP-1-like chaperonin intermediate domain"/>
    <property type="match status" value="1"/>
</dbReference>
<dbReference type="InterPro" id="IPR027410">
    <property type="entry name" value="TCP-1-like_intermed_sf"/>
</dbReference>
<evidence type="ECO:0000256" key="7">
    <source>
        <dbReference type="ARBA" id="ARBA00022741"/>
    </source>
</evidence>
<dbReference type="NCBIfam" id="NF041083">
    <property type="entry name" value="thermosome_beta"/>
    <property type="match status" value="1"/>
</dbReference>
<dbReference type="GO" id="GO:0051082">
    <property type="term" value="F:unfolded protein binding"/>
    <property type="evidence" value="ECO:0007669"/>
    <property type="project" value="InterPro"/>
</dbReference>
<name>A0AAD5U8K4_9FUNG</name>
<keyword evidence="9 11" id="KW-0143">Chaperone</keyword>
<evidence type="ECO:0000256" key="6">
    <source>
        <dbReference type="ARBA" id="ARBA00022490"/>
    </source>
</evidence>